<dbReference type="GO" id="GO:0006624">
    <property type="term" value="P:vacuolar protein processing"/>
    <property type="evidence" value="ECO:0007669"/>
    <property type="project" value="TreeGrafter"/>
</dbReference>
<reference evidence="13" key="1">
    <citation type="journal article" date="2023" name="PhytoFront">
        <title>Draft Genome Resources of Seven Strains of Tilletia horrida, Causal Agent of Kernel Smut of Rice.</title>
        <authorList>
            <person name="Khanal S."/>
            <person name="Antony Babu S."/>
            <person name="Zhou X.G."/>
        </authorList>
    </citation>
    <scope>NUCLEOTIDE SEQUENCE</scope>
    <source>
        <strain evidence="13">TX6</strain>
    </source>
</reference>
<evidence type="ECO:0000256" key="6">
    <source>
        <dbReference type="ARBA" id="ARBA00022840"/>
    </source>
</evidence>
<evidence type="ECO:0000256" key="7">
    <source>
        <dbReference type="ARBA" id="ARBA00047899"/>
    </source>
</evidence>
<evidence type="ECO:0000256" key="10">
    <source>
        <dbReference type="RuleBase" id="RU000304"/>
    </source>
</evidence>
<feature type="binding site" evidence="9">
    <location>
        <position position="82"/>
    </location>
    <ligand>
        <name>ATP</name>
        <dbReference type="ChEBI" id="CHEBI:30616"/>
    </ligand>
</feature>
<dbReference type="GO" id="GO:0005773">
    <property type="term" value="C:vacuole"/>
    <property type="evidence" value="ECO:0007669"/>
    <property type="project" value="GOC"/>
</dbReference>
<evidence type="ECO:0000256" key="2">
    <source>
        <dbReference type="ARBA" id="ARBA00022527"/>
    </source>
</evidence>
<evidence type="ECO:0000256" key="8">
    <source>
        <dbReference type="ARBA" id="ARBA00048679"/>
    </source>
</evidence>
<keyword evidence="14" id="KW-1185">Reference proteome</keyword>
<name>A0AAN6GUI6_9BASI</name>
<evidence type="ECO:0000256" key="9">
    <source>
        <dbReference type="PROSITE-ProRule" id="PRU10141"/>
    </source>
</evidence>
<comment type="caution">
    <text evidence="13">The sequence shown here is derived from an EMBL/GenBank/DDBJ whole genome shotgun (WGS) entry which is preliminary data.</text>
</comment>
<feature type="compositionally biased region" description="Low complexity" evidence="11">
    <location>
        <begin position="190"/>
        <end position="206"/>
    </location>
</feature>
<evidence type="ECO:0000313" key="13">
    <source>
        <dbReference type="EMBL" id="KAK0550532.1"/>
    </source>
</evidence>
<dbReference type="InterPro" id="IPR008271">
    <property type="entry name" value="Ser/Thr_kinase_AS"/>
</dbReference>
<dbReference type="EC" id="2.7.11.1" evidence="1"/>
<dbReference type="Proteomes" id="UP001176517">
    <property type="component" value="Unassembled WGS sequence"/>
</dbReference>
<keyword evidence="5 13" id="KW-0418">Kinase</keyword>
<keyword evidence="6 9" id="KW-0067">ATP-binding</keyword>
<dbReference type="InterPro" id="IPR011009">
    <property type="entry name" value="Kinase-like_dom_sf"/>
</dbReference>
<comment type="similarity">
    <text evidence="10">Belongs to the protein kinase superfamily.</text>
</comment>
<feature type="region of interest" description="Disordered" evidence="11">
    <location>
        <begin position="185"/>
        <end position="223"/>
    </location>
</feature>
<keyword evidence="3 13" id="KW-0808">Transferase</keyword>
<evidence type="ECO:0000259" key="12">
    <source>
        <dbReference type="PROSITE" id="PS50011"/>
    </source>
</evidence>
<dbReference type="PROSITE" id="PS50011">
    <property type="entry name" value="PROTEIN_KINASE_DOM"/>
    <property type="match status" value="1"/>
</dbReference>
<accession>A0AAN6GUI6</accession>
<dbReference type="EMBL" id="JAPDMZ010000091">
    <property type="protein sequence ID" value="KAK0550532.1"/>
    <property type="molecule type" value="Genomic_DNA"/>
</dbReference>
<evidence type="ECO:0000256" key="5">
    <source>
        <dbReference type="ARBA" id="ARBA00022777"/>
    </source>
</evidence>
<dbReference type="PANTHER" id="PTHR45998">
    <property type="entry name" value="SERINE/THREONINE-PROTEIN KINASE 16"/>
    <property type="match status" value="1"/>
</dbReference>
<dbReference type="SMART" id="SM00220">
    <property type="entry name" value="S_TKc"/>
    <property type="match status" value="1"/>
</dbReference>
<dbReference type="FunFam" id="1.10.510.10:FF:000550">
    <property type="entry name" value="Serine/threonine kinase 16"/>
    <property type="match status" value="1"/>
</dbReference>
<dbReference type="GO" id="GO:0004674">
    <property type="term" value="F:protein serine/threonine kinase activity"/>
    <property type="evidence" value="ECO:0007669"/>
    <property type="project" value="UniProtKB-KW"/>
</dbReference>
<protein>
    <recommendedName>
        <fullName evidence="1">non-specific serine/threonine protein kinase</fullName>
        <ecNumber evidence="1">2.7.11.1</ecNumber>
    </recommendedName>
</protein>
<dbReference type="PANTHER" id="PTHR45998:SF2">
    <property type="entry name" value="SERINE_THREONINE-PROTEIN KINASE 16"/>
    <property type="match status" value="1"/>
</dbReference>
<gene>
    <name evidence="13" type="primary">ENV7</name>
    <name evidence="13" type="ORF">OC846_003636</name>
</gene>
<dbReference type="GO" id="GO:0005794">
    <property type="term" value="C:Golgi apparatus"/>
    <property type="evidence" value="ECO:0007669"/>
    <property type="project" value="TreeGrafter"/>
</dbReference>
<evidence type="ECO:0000256" key="1">
    <source>
        <dbReference type="ARBA" id="ARBA00012513"/>
    </source>
</evidence>
<dbReference type="FunFam" id="1.10.510.10:FF:000973">
    <property type="entry name" value="Serine/threonine kinase 16"/>
    <property type="match status" value="1"/>
</dbReference>
<evidence type="ECO:0000256" key="11">
    <source>
        <dbReference type="SAM" id="MobiDB-lite"/>
    </source>
</evidence>
<comment type="catalytic activity">
    <reaction evidence="8">
        <text>L-seryl-[protein] + ATP = O-phospho-L-seryl-[protein] + ADP + H(+)</text>
        <dbReference type="Rhea" id="RHEA:17989"/>
        <dbReference type="Rhea" id="RHEA-COMP:9863"/>
        <dbReference type="Rhea" id="RHEA-COMP:11604"/>
        <dbReference type="ChEBI" id="CHEBI:15378"/>
        <dbReference type="ChEBI" id="CHEBI:29999"/>
        <dbReference type="ChEBI" id="CHEBI:30616"/>
        <dbReference type="ChEBI" id="CHEBI:83421"/>
        <dbReference type="ChEBI" id="CHEBI:456216"/>
        <dbReference type="EC" id="2.7.11.1"/>
    </reaction>
</comment>
<evidence type="ECO:0000256" key="3">
    <source>
        <dbReference type="ARBA" id="ARBA00022679"/>
    </source>
</evidence>
<dbReference type="InterPro" id="IPR017441">
    <property type="entry name" value="Protein_kinase_ATP_BS"/>
</dbReference>
<feature type="domain" description="Protein kinase" evidence="12">
    <location>
        <begin position="53"/>
        <end position="455"/>
    </location>
</feature>
<dbReference type="Pfam" id="PF00069">
    <property type="entry name" value="Pkinase"/>
    <property type="match status" value="2"/>
</dbReference>
<dbReference type="Gene3D" id="1.10.510.10">
    <property type="entry name" value="Transferase(Phosphotransferase) domain 1"/>
    <property type="match status" value="2"/>
</dbReference>
<feature type="region of interest" description="Disordered" evidence="11">
    <location>
        <begin position="242"/>
        <end position="292"/>
    </location>
</feature>
<dbReference type="PROSITE" id="PS00107">
    <property type="entry name" value="PROTEIN_KINASE_ATP"/>
    <property type="match status" value="1"/>
</dbReference>
<proteinExistence type="inferred from homology"/>
<sequence length="458" mass="49163">MPGDYSGVGGSSFVPSGFLGTLFDKVQDAAFALASCLPCNASSPSLKLNGRSLKIVKLLGEGGFSFVYLAQDVESGRTFALKKIRCNYGSEGFTEAMKEVEATKRFRSPNIIRIYDSAVVQEGDGKVIYLFLPYFQRGNVQDAINAHVVRGSSFSEREILALFLGTCRAVKCMHQYRLPSAHIQDATDDSAPSTSGTTAVSSSGPAMDRTSKSQDGSSAGPFVIDENEGAAATAEGERLMTGHLHNHDDDDDEHESSAVADGGSAYPPRPSRSTGSGPRVVQPSLEPGAVEQGRGGDLIAYAHRDIKPANVMISDEGQPVLMDFGSTIKARVSVHSRREAIAQQDMAAERSSMPYRAPELFDVKTDTTLTEAVDIWSLGCTLFAMAYLHSPFETAQTVEQGGSLALAVLNGAFKFPPDDSRYSEGLKNIVRACLQTKPEERPDVDQLIGMVENALRAV</sequence>
<evidence type="ECO:0000256" key="4">
    <source>
        <dbReference type="ARBA" id="ARBA00022741"/>
    </source>
</evidence>
<dbReference type="GO" id="GO:0005524">
    <property type="term" value="F:ATP binding"/>
    <property type="evidence" value="ECO:0007669"/>
    <property type="project" value="UniProtKB-UniRule"/>
</dbReference>
<dbReference type="InterPro" id="IPR052239">
    <property type="entry name" value="Ser/Thr-specific_kinases"/>
</dbReference>
<dbReference type="InterPro" id="IPR000719">
    <property type="entry name" value="Prot_kinase_dom"/>
</dbReference>
<dbReference type="AlphaFoldDB" id="A0AAN6GUI6"/>
<dbReference type="GO" id="GO:0032889">
    <property type="term" value="P:regulation of vacuole fusion, non-autophagic"/>
    <property type="evidence" value="ECO:0007669"/>
    <property type="project" value="TreeGrafter"/>
</dbReference>
<organism evidence="13 14">
    <name type="scientific">Tilletia horrida</name>
    <dbReference type="NCBI Taxonomy" id="155126"/>
    <lineage>
        <taxon>Eukaryota</taxon>
        <taxon>Fungi</taxon>
        <taxon>Dikarya</taxon>
        <taxon>Basidiomycota</taxon>
        <taxon>Ustilaginomycotina</taxon>
        <taxon>Exobasidiomycetes</taxon>
        <taxon>Tilletiales</taxon>
        <taxon>Tilletiaceae</taxon>
        <taxon>Tilletia</taxon>
    </lineage>
</organism>
<evidence type="ECO:0000313" key="14">
    <source>
        <dbReference type="Proteomes" id="UP001176517"/>
    </source>
</evidence>
<keyword evidence="4 9" id="KW-0547">Nucleotide-binding</keyword>
<comment type="catalytic activity">
    <reaction evidence="7">
        <text>L-threonyl-[protein] + ATP = O-phospho-L-threonyl-[protein] + ADP + H(+)</text>
        <dbReference type="Rhea" id="RHEA:46608"/>
        <dbReference type="Rhea" id="RHEA-COMP:11060"/>
        <dbReference type="Rhea" id="RHEA-COMP:11605"/>
        <dbReference type="ChEBI" id="CHEBI:15378"/>
        <dbReference type="ChEBI" id="CHEBI:30013"/>
        <dbReference type="ChEBI" id="CHEBI:30616"/>
        <dbReference type="ChEBI" id="CHEBI:61977"/>
        <dbReference type="ChEBI" id="CHEBI:456216"/>
        <dbReference type="EC" id="2.7.11.1"/>
    </reaction>
</comment>
<keyword evidence="2 10" id="KW-0723">Serine/threonine-protein kinase</keyword>
<dbReference type="SUPFAM" id="SSF56112">
    <property type="entry name" value="Protein kinase-like (PK-like)"/>
    <property type="match status" value="1"/>
</dbReference>
<dbReference type="PROSITE" id="PS00108">
    <property type="entry name" value="PROTEIN_KINASE_ST"/>
    <property type="match status" value="1"/>
</dbReference>